<dbReference type="InterPro" id="IPR051915">
    <property type="entry name" value="Cellulose_Degrad_GH3"/>
</dbReference>
<dbReference type="GO" id="GO:0004553">
    <property type="term" value="F:hydrolase activity, hydrolyzing O-glycosyl compounds"/>
    <property type="evidence" value="ECO:0007669"/>
    <property type="project" value="InterPro"/>
</dbReference>
<organism evidence="2 3">
    <name type="scientific">Helianthus annuus</name>
    <name type="common">Common sunflower</name>
    <dbReference type="NCBI Taxonomy" id="4232"/>
    <lineage>
        <taxon>Eukaryota</taxon>
        <taxon>Viridiplantae</taxon>
        <taxon>Streptophyta</taxon>
        <taxon>Embryophyta</taxon>
        <taxon>Tracheophyta</taxon>
        <taxon>Spermatophyta</taxon>
        <taxon>Magnoliopsida</taxon>
        <taxon>eudicotyledons</taxon>
        <taxon>Gunneridae</taxon>
        <taxon>Pentapetalae</taxon>
        <taxon>asterids</taxon>
        <taxon>campanulids</taxon>
        <taxon>Asterales</taxon>
        <taxon>Asteraceae</taxon>
        <taxon>Asteroideae</taxon>
        <taxon>Heliantheae alliance</taxon>
        <taxon>Heliantheae</taxon>
        <taxon>Helianthus</taxon>
    </lineage>
</organism>
<dbReference type="InParanoid" id="A0A251TYC1"/>
<dbReference type="PANTHER" id="PTHR30620">
    <property type="entry name" value="PERIPLASMIC BETA-GLUCOSIDASE-RELATED"/>
    <property type="match status" value="1"/>
</dbReference>
<dbReference type="GO" id="GO:0005975">
    <property type="term" value="P:carbohydrate metabolic process"/>
    <property type="evidence" value="ECO:0007669"/>
    <property type="project" value="InterPro"/>
</dbReference>
<keyword evidence="1 2" id="KW-0378">Hydrolase</keyword>
<dbReference type="InterPro" id="IPR036881">
    <property type="entry name" value="Glyco_hydro_3_C_sf"/>
</dbReference>
<dbReference type="EMBL" id="CM007898">
    <property type="protein sequence ID" value="OTG15576.1"/>
    <property type="molecule type" value="Genomic_DNA"/>
</dbReference>
<reference evidence="3" key="1">
    <citation type="journal article" date="2017" name="Nature">
        <title>The sunflower genome provides insights into oil metabolism, flowering and Asterid evolution.</title>
        <authorList>
            <person name="Badouin H."/>
            <person name="Gouzy J."/>
            <person name="Grassa C.J."/>
            <person name="Murat F."/>
            <person name="Staton S.E."/>
            <person name="Cottret L."/>
            <person name="Lelandais-Briere C."/>
            <person name="Owens G.L."/>
            <person name="Carrere S."/>
            <person name="Mayjonade B."/>
            <person name="Legrand L."/>
            <person name="Gill N."/>
            <person name="Kane N.C."/>
            <person name="Bowers J.E."/>
            <person name="Hubner S."/>
            <person name="Bellec A."/>
            <person name="Berard A."/>
            <person name="Berges H."/>
            <person name="Blanchet N."/>
            <person name="Boniface M.C."/>
            <person name="Brunel D."/>
            <person name="Catrice O."/>
            <person name="Chaidir N."/>
            <person name="Claudel C."/>
            <person name="Donnadieu C."/>
            <person name="Faraut T."/>
            <person name="Fievet G."/>
            <person name="Helmstetter N."/>
            <person name="King M."/>
            <person name="Knapp S.J."/>
            <person name="Lai Z."/>
            <person name="Le Paslier M.C."/>
            <person name="Lippi Y."/>
            <person name="Lorenzon L."/>
            <person name="Mandel J.R."/>
            <person name="Marage G."/>
            <person name="Marchand G."/>
            <person name="Marquand E."/>
            <person name="Bret-Mestries E."/>
            <person name="Morien E."/>
            <person name="Nambeesan S."/>
            <person name="Nguyen T."/>
            <person name="Pegot-Espagnet P."/>
            <person name="Pouilly N."/>
            <person name="Raftis F."/>
            <person name="Sallet E."/>
            <person name="Schiex T."/>
            <person name="Thomas J."/>
            <person name="Vandecasteele C."/>
            <person name="Vares D."/>
            <person name="Vear F."/>
            <person name="Vautrin S."/>
            <person name="Crespi M."/>
            <person name="Mangin B."/>
            <person name="Burke J.M."/>
            <person name="Salse J."/>
            <person name="Munos S."/>
            <person name="Vincourt P."/>
            <person name="Rieseberg L.H."/>
            <person name="Langlade N.B."/>
        </authorList>
    </citation>
    <scope>NUCLEOTIDE SEQUENCE [LARGE SCALE GENOMIC DNA]</scope>
    <source>
        <strain evidence="3">cv. SF193</strain>
    </source>
</reference>
<dbReference type="SUPFAM" id="SSF52279">
    <property type="entry name" value="Beta-D-glucan exohydrolase, C-terminal domain"/>
    <property type="match status" value="1"/>
</dbReference>
<evidence type="ECO:0000313" key="2">
    <source>
        <dbReference type="EMBL" id="OTG15576.1"/>
    </source>
</evidence>
<dbReference type="SUPFAM" id="SSF56059">
    <property type="entry name" value="Glutathione synthetase ATP-binding domain-like"/>
    <property type="match status" value="1"/>
</dbReference>
<name>A0A251TYC1_HELAN</name>
<dbReference type="AlphaFoldDB" id="A0A251TYC1"/>
<evidence type="ECO:0000256" key="1">
    <source>
        <dbReference type="ARBA" id="ARBA00022801"/>
    </source>
</evidence>
<dbReference type="Proteomes" id="UP000215914">
    <property type="component" value="Chromosome 9"/>
</dbReference>
<dbReference type="Gene3D" id="3.40.50.1700">
    <property type="entry name" value="Glycoside hydrolase family 3 C-terminal domain"/>
    <property type="match status" value="1"/>
</dbReference>
<proteinExistence type="predicted"/>
<accession>A0A251TYC1</accession>
<evidence type="ECO:0000313" key="3">
    <source>
        <dbReference type="Proteomes" id="UP000215914"/>
    </source>
</evidence>
<protein>
    <submittedName>
        <fullName evidence="2">Putative glycoside hydrolase family 3 C-terminal domain-containing protein</fullName>
    </submittedName>
</protein>
<gene>
    <name evidence="2" type="ORF">HannXRQ_Chr09g0261911</name>
</gene>
<keyword evidence="3" id="KW-1185">Reference proteome</keyword>
<dbReference type="PANTHER" id="PTHR30620:SF35">
    <property type="entry name" value="GLYCOSYL HYDROLASE FAMILY PROTEIN"/>
    <property type="match status" value="1"/>
</dbReference>
<sequence>MSTTSTVKMDYVSQSLIREWKFWEKDTAHQQDSAHVTSFLRRQKVLVEQPRPTRSSLFQPIVHIWEEKEQILLRWQALVYQFLLGSLFQLKHVMNINKVEKKLPPGLWDEILEGLQFVQKEMGAYFGDPSKALLLSVRSGAAVRTNILNGIKSVVDPITEITYMENPNTEFIKFNNFSYAIVVVGEHPYTEVFGDSSNLTIADPGPSIITNVCGNVKCEVFCGHHIGSPGCD</sequence>